<keyword evidence="3" id="KW-1185">Reference proteome</keyword>
<feature type="transmembrane region" description="Helical" evidence="1">
    <location>
        <begin position="44"/>
        <end position="63"/>
    </location>
</feature>
<dbReference type="EMBL" id="JACIBY010000021">
    <property type="protein sequence ID" value="MBB3841808.1"/>
    <property type="molecule type" value="Genomic_DNA"/>
</dbReference>
<dbReference type="AlphaFoldDB" id="A0A7W5ZRL0"/>
<name>A0A7W5ZRL0_9BACT</name>
<evidence type="ECO:0000256" key="1">
    <source>
        <dbReference type="SAM" id="Phobius"/>
    </source>
</evidence>
<proteinExistence type="predicted"/>
<gene>
    <name evidence="2" type="ORF">FHS57_005837</name>
</gene>
<keyword evidence="1" id="KW-0812">Transmembrane</keyword>
<reference evidence="2 3" key="1">
    <citation type="submission" date="2020-08" db="EMBL/GenBank/DDBJ databases">
        <title>Genomic Encyclopedia of Type Strains, Phase IV (KMG-IV): sequencing the most valuable type-strain genomes for metagenomic binning, comparative biology and taxonomic classification.</title>
        <authorList>
            <person name="Goeker M."/>
        </authorList>
    </citation>
    <scope>NUCLEOTIDE SEQUENCE [LARGE SCALE GENOMIC DNA]</scope>
    <source>
        <strain evidence="2 3">DSM 17976</strain>
    </source>
</reference>
<evidence type="ECO:0000313" key="3">
    <source>
        <dbReference type="Proteomes" id="UP000541352"/>
    </source>
</evidence>
<dbReference type="Proteomes" id="UP000541352">
    <property type="component" value="Unassembled WGS sequence"/>
</dbReference>
<keyword evidence="1" id="KW-1133">Transmembrane helix</keyword>
<sequence length="168" mass="19222">MSRSTFIFIVSLYSLALGLFVLFVPTLATDYFGGGATNLFLVSIFRFIGVLNAGLGIVGLLLLRQSDLEIRCTMESLRIKYNFTPCFSKSVCLILLFIFYGTRSFSQNPPISQYYFVSSPNSNGTQFYGYFDEKFGGGLFKKTYHYCHFYLGMTQIDYYQMEEILLIK</sequence>
<feature type="transmembrane region" description="Helical" evidence="1">
    <location>
        <begin position="83"/>
        <end position="102"/>
    </location>
</feature>
<organism evidence="2 3">
    <name type="scientific">Runella defluvii</name>
    <dbReference type="NCBI Taxonomy" id="370973"/>
    <lineage>
        <taxon>Bacteria</taxon>
        <taxon>Pseudomonadati</taxon>
        <taxon>Bacteroidota</taxon>
        <taxon>Cytophagia</taxon>
        <taxon>Cytophagales</taxon>
        <taxon>Spirosomataceae</taxon>
        <taxon>Runella</taxon>
    </lineage>
</organism>
<accession>A0A7W5ZRL0</accession>
<comment type="caution">
    <text evidence="2">The sequence shown here is derived from an EMBL/GenBank/DDBJ whole genome shotgun (WGS) entry which is preliminary data.</text>
</comment>
<keyword evidence="1" id="KW-0472">Membrane</keyword>
<protein>
    <submittedName>
        <fullName evidence="2">Uncharacterized protein</fullName>
    </submittedName>
</protein>
<evidence type="ECO:0000313" key="2">
    <source>
        <dbReference type="EMBL" id="MBB3841808.1"/>
    </source>
</evidence>